<dbReference type="AlphaFoldDB" id="A0AAW1PHT0"/>
<proteinExistence type="predicted"/>
<keyword evidence="5" id="KW-1185">Reference proteome</keyword>
<dbReference type="PANTHER" id="PTHR13847:SF261">
    <property type="entry name" value="FAD-DEPENDENT OXIDOREDUCTASE FAMILY PROTEIN"/>
    <property type="match status" value="1"/>
</dbReference>
<dbReference type="Gene3D" id="3.30.9.10">
    <property type="entry name" value="D-Amino Acid Oxidase, subunit A, domain 2"/>
    <property type="match status" value="1"/>
</dbReference>
<dbReference type="Pfam" id="PF01266">
    <property type="entry name" value="DAO"/>
    <property type="match status" value="1"/>
</dbReference>
<feature type="compositionally biased region" description="Basic and acidic residues" evidence="1">
    <location>
        <begin position="339"/>
        <end position="351"/>
    </location>
</feature>
<dbReference type="GO" id="GO:0005737">
    <property type="term" value="C:cytoplasm"/>
    <property type="evidence" value="ECO:0007669"/>
    <property type="project" value="TreeGrafter"/>
</dbReference>
<evidence type="ECO:0000313" key="5">
    <source>
        <dbReference type="Proteomes" id="UP001465755"/>
    </source>
</evidence>
<dbReference type="PANTHER" id="PTHR13847">
    <property type="entry name" value="SARCOSINE DEHYDROGENASE-RELATED"/>
    <property type="match status" value="1"/>
</dbReference>
<organism evidence="4 5">
    <name type="scientific">Symbiochloris irregularis</name>
    <dbReference type="NCBI Taxonomy" id="706552"/>
    <lineage>
        <taxon>Eukaryota</taxon>
        <taxon>Viridiplantae</taxon>
        <taxon>Chlorophyta</taxon>
        <taxon>core chlorophytes</taxon>
        <taxon>Trebouxiophyceae</taxon>
        <taxon>Trebouxiales</taxon>
        <taxon>Trebouxiaceae</taxon>
        <taxon>Symbiochloris</taxon>
    </lineage>
</organism>
<protein>
    <recommendedName>
        <fullName evidence="3">FAD dependent oxidoreductase domain-containing protein</fullName>
    </recommendedName>
</protein>
<evidence type="ECO:0000256" key="1">
    <source>
        <dbReference type="SAM" id="MobiDB-lite"/>
    </source>
</evidence>
<sequence>MPDHTWLWTTAKDEKRAHHDTVTLPVALGLAVVVLAVIVMYILHKRPSIGGRTGTHTVLEHGRLVRRSDRPRKGVSRWSPDDLGTPTGMKHEREKNGSILHSVTPTSLIEKVKEEACSDPRASGLKRYAIIGGLLHPLTPKGKVLWYGEEATQAALDLVAVAEAAESSQTFAWHQPFVRMATSLKQADQLRKALEQTRLSCMKLSWVEAGDRPELVATAQQLGLSDNRYGGILIEGALVLNTQLYLRALWKACIERAAALGHGCSAELSQQHVTSLQALEASSPEASSWDGMIVAGGAAVGVLPEIGSSLPLSLSQGYLIRLKSQSIAHDSSSSVRPHTPLDGKTLAHEPEMQQSSPSGAEPAVHSAAEASSSHGSDTEMSSSSPPNTFPAQRTAPAQQADDPDQAPVSTLGKTYMACQGPGTLIVGATQQYDYSPQSALEECGRVPELHEAERAARDMLPADVAQQLVHGQLPYSLQGAQTGTVIRLGIIA</sequence>
<dbReference type="InterPro" id="IPR036188">
    <property type="entry name" value="FAD/NAD-bd_sf"/>
</dbReference>
<feature type="domain" description="FAD dependent oxidoreductase" evidence="3">
    <location>
        <begin position="132"/>
        <end position="329"/>
    </location>
</feature>
<gene>
    <name evidence="4" type="ORF">WJX73_008309</name>
</gene>
<feature type="region of interest" description="Disordered" evidence="1">
    <location>
        <begin position="67"/>
        <end position="92"/>
    </location>
</feature>
<keyword evidence="2" id="KW-1133">Transmembrane helix</keyword>
<comment type="caution">
    <text evidence="4">The sequence shown here is derived from an EMBL/GenBank/DDBJ whole genome shotgun (WGS) entry which is preliminary data.</text>
</comment>
<dbReference type="Gene3D" id="3.50.50.60">
    <property type="entry name" value="FAD/NAD(P)-binding domain"/>
    <property type="match status" value="1"/>
</dbReference>
<name>A0AAW1PHT0_9CHLO</name>
<reference evidence="4 5" key="1">
    <citation type="journal article" date="2024" name="Nat. Commun.">
        <title>Phylogenomics reveals the evolutionary origins of lichenization in chlorophyte algae.</title>
        <authorList>
            <person name="Puginier C."/>
            <person name="Libourel C."/>
            <person name="Otte J."/>
            <person name="Skaloud P."/>
            <person name="Haon M."/>
            <person name="Grisel S."/>
            <person name="Petersen M."/>
            <person name="Berrin J.G."/>
            <person name="Delaux P.M."/>
            <person name="Dal Grande F."/>
            <person name="Keller J."/>
        </authorList>
    </citation>
    <scope>NUCLEOTIDE SEQUENCE [LARGE SCALE GENOMIC DNA]</scope>
    <source>
        <strain evidence="4 5">SAG 2036</strain>
    </source>
</reference>
<feature type="compositionally biased region" description="Low complexity" evidence="1">
    <location>
        <begin position="359"/>
        <end position="375"/>
    </location>
</feature>
<dbReference type="EMBL" id="JALJOQ010000029">
    <property type="protein sequence ID" value="KAK9807965.1"/>
    <property type="molecule type" value="Genomic_DNA"/>
</dbReference>
<evidence type="ECO:0000256" key="2">
    <source>
        <dbReference type="SAM" id="Phobius"/>
    </source>
</evidence>
<feature type="compositionally biased region" description="Polar residues" evidence="1">
    <location>
        <begin position="378"/>
        <end position="391"/>
    </location>
</feature>
<evidence type="ECO:0000259" key="3">
    <source>
        <dbReference type="Pfam" id="PF01266"/>
    </source>
</evidence>
<accession>A0AAW1PHT0</accession>
<feature type="transmembrane region" description="Helical" evidence="2">
    <location>
        <begin position="22"/>
        <end position="43"/>
    </location>
</feature>
<keyword evidence="2" id="KW-0472">Membrane</keyword>
<evidence type="ECO:0000313" key="4">
    <source>
        <dbReference type="EMBL" id="KAK9807965.1"/>
    </source>
</evidence>
<dbReference type="InterPro" id="IPR006076">
    <property type="entry name" value="FAD-dep_OxRdtase"/>
</dbReference>
<dbReference type="Proteomes" id="UP001465755">
    <property type="component" value="Unassembled WGS sequence"/>
</dbReference>
<keyword evidence="2" id="KW-0812">Transmembrane</keyword>
<feature type="region of interest" description="Disordered" evidence="1">
    <location>
        <begin position="329"/>
        <end position="409"/>
    </location>
</feature>